<reference evidence="1" key="2">
    <citation type="journal article" date="2015" name="Data Brief">
        <title>Shoot transcriptome of the giant reed, Arundo donax.</title>
        <authorList>
            <person name="Barrero R.A."/>
            <person name="Guerrero F.D."/>
            <person name="Moolhuijzen P."/>
            <person name="Goolsby J.A."/>
            <person name="Tidwell J."/>
            <person name="Bellgard S.E."/>
            <person name="Bellgard M.I."/>
        </authorList>
    </citation>
    <scope>NUCLEOTIDE SEQUENCE</scope>
    <source>
        <tissue evidence="1">Shoot tissue taken approximately 20 cm above the soil surface</tissue>
    </source>
</reference>
<dbReference type="AlphaFoldDB" id="A0A0A9FGG8"/>
<name>A0A0A9FGG8_ARUDO</name>
<accession>A0A0A9FGG8</accession>
<evidence type="ECO:0000313" key="1">
    <source>
        <dbReference type="EMBL" id="JAE07373.1"/>
    </source>
</evidence>
<sequence>MFLAPFCLNKRISADLFLHGLSVWSYSKCKMLFGASVRVTGPTLPALFRSR</sequence>
<organism evidence="1">
    <name type="scientific">Arundo donax</name>
    <name type="common">Giant reed</name>
    <name type="synonym">Donax arundinaceus</name>
    <dbReference type="NCBI Taxonomy" id="35708"/>
    <lineage>
        <taxon>Eukaryota</taxon>
        <taxon>Viridiplantae</taxon>
        <taxon>Streptophyta</taxon>
        <taxon>Embryophyta</taxon>
        <taxon>Tracheophyta</taxon>
        <taxon>Spermatophyta</taxon>
        <taxon>Magnoliopsida</taxon>
        <taxon>Liliopsida</taxon>
        <taxon>Poales</taxon>
        <taxon>Poaceae</taxon>
        <taxon>PACMAD clade</taxon>
        <taxon>Arundinoideae</taxon>
        <taxon>Arundineae</taxon>
        <taxon>Arundo</taxon>
    </lineage>
</organism>
<reference evidence="1" key="1">
    <citation type="submission" date="2014-09" db="EMBL/GenBank/DDBJ databases">
        <authorList>
            <person name="Magalhaes I.L.F."/>
            <person name="Oliveira U."/>
            <person name="Santos F.R."/>
            <person name="Vidigal T.H.D.A."/>
            <person name="Brescovit A.D."/>
            <person name="Santos A.J."/>
        </authorList>
    </citation>
    <scope>NUCLEOTIDE SEQUENCE</scope>
    <source>
        <tissue evidence="1">Shoot tissue taken approximately 20 cm above the soil surface</tissue>
    </source>
</reference>
<proteinExistence type="predicted"/>
<protein>
    <submittedName>
        <fullName evidence="1">Uncharacterized protein</fullName>
    </submittedName>
</protein>
<dbReference type="EMBL" id="GBRH01190523">
    <property type="protein sequence ID" value="JAE07373.1"/>
    <property type="molecule type" value="Transcribed_RNA"/>
</dbReference>